<dbReference type="AlphaFoldDB" id="A0A0F9LAW1"/>
<comment type="caution">
    <text evidence="1">The sequence shown here is derived from an EMBL/GenBank/DDBJ whole genome shotgun (WGS) entry which is preliminary data.</text>
</comment>
<gene>
    <name evidence="1" type="ORF">LCGC14_1222720</name>
</gene>
<organism evidence="1">
    <name type="scientific">marine sediment metagenome</name>
    <dbReference type="NCBI Taxonomy" id="412755"/>
    <lineage>
        <taxon>unclassified sequences</taxon>
        <taxon>metagenomes</taxon>
        <taxon>ecological metagenomes</taxon>
    </lineage>
</organism>
<evidence type="ECO:0000313" key="1">
    <source>
        <dbReference type="EMBL" id="KKM92009.1"/>
    </source>
</evidence>
<sequence length="54" mass="6198">MRLSEWILVNIEAVLQAWEDNARDLLPDKSASKAERRDHAKAMLTSIAHEIEQP</sequence>
<evidence type="ECO:0008006" key="2">
    <source>
        <dbReference type="Google" id="ProtNLM"/>
    </source>
</evidence>
<name>A0A0F9LAW1_9ZZZZ</name>
<accession>A0A0F9LAW1</accession>
<reference evidence="1" key="1">
    <citation type="journal article" date="2015" name="Nature">
        <title>Complex archaea that bridge the gap between prokaryotes and eukaryotes.</title>
        <authorList>
            <person name="Spang A."/>
            <person name="Saw J.H."/>
            <person name="Jorgensen S.L."/>
            <person name="Zaremba-Niedzwiedzka K."/>
            <person name="Martijn J."/>
            <person name="Lind A.E."/>
            <person name="van Eijk R."/>
            <person name="Schleper C."/>
            <person name="Guy L."/>
            <person name="Ettema T.J."/>
        </authorList>
    </citation>
    <scope>NUCLEOTIDE SEQUENCE</scope>
</reference>
<proteinExistence type="predicted"/>
<dbReference type="EMBL" id="LAZR01006453">
    <property type="protein sequence ID" value="KKM92009.1"/>
    <property type="molecule type" value="Genomic_DNA"/>
</dbReference>
<protein>
    <recommendedName>
        <fullName evidence="2">RsbT co-antagonist protein RsbRD N-terminal domain-containing protein</fullName>
    </recommendedName>
</protein>